<dbReference type="InterPro" id="IPR017896">
    <property type="entry name" value="4Fe4S_Fe-S-bd"/>
</dbReference>
<comment type="function">
    <text evidence="16">Involved in the biosynthesis of the coenzyme M (2-mercaptoethanesulfonic acid). Catalyzes the decarboxylation of sulfopyruvate to sulfoacetaldehyde.</text>
</comment>
<evidence type="ECO:0000256" key="14">
    <source>
        <dbReference type="ARBA" id="ARBA00023239"/>
    </source>
</evidence>
<feature type="binding site" evidence="24">
    <location>
        <position position="689"/>
    </location>
    <ligand>
        <name>[4Fe-4S] cluster</name>
        <dbReference type="ChEBI" id="CHEBI:49883"/>
        <label>2</label>
    </ligand>
</feature>
<evidence type="ECO:0000256" key="19">
    <source>
        <dbReference type="ARBA" id="ARBA00038875"/>
    </source>
</evidence>
<dbReference type="Gene3D" id="3.30.70.20">
    <property type="match status" value="1"/>
</dbReference>
<comment type="pathway">
    <text evidence="17">Cofactor biosynthesis; coenzyme M biosynthesis; sulfoacetaldehyde from phosphoenolpyruvate and sulfite: step 4/4.</text>
</comment>
<dbReference type="InterPro" id="IPR029061">
    <property type="entry name" value="THDP-binding"/>
</dbReference>
<evidence type="ECO:0000256" key="1">
    <source>
        <dbReference type="ARBA" id="ARBA00002995"/>
    </source>
</evidence>
<name>A0A8J7S4Z4_METVO</name>
<dbReference type="GO" id="GO:0019295">
    <property type="term" value="P:coenzyme M biosynthetic process"/>
    <property type="evidence" value="ECO:0007669"/>
    <property type="project" value="UniProtKB-KW"/>
</dbReference>
<feature type="region of interest" description="Disordered" evidence="25">
    <location>
        <begin position="403"/>
        <end position="423"/>
    </location>
</feature>
<gene>
    <name evidence="27" type="ORF">J3E07_001027</name>
</gene>
<protein>
    <recommendedName>
        <fullName evidence="4">Indolepyruvate oxidoreductase subunit IorA</fullName>
        <ecNumber evidence="3">1.2.7.8</ecNumber>
        <ecNumber evidence="19">4.1.1.79</ecNumber>
    </recommendedName>
    <alternativeName>
        <fullName evidence="15">Indolepyruvate ferredoxin oxidoreductase subunit alpha</fullName>
    </alternativeName>
    <alternativeName>
        <fullName evidence="23">Sulfopyruvate decarboxylase subunit alpha</fullName>
    </alternativeName>
</protein>
<organism evidence="27 28">
    <name type="scientific">Methanococcus voltae</name>
    <dbReference type="NCBI Taxonomy" id="2188"/>
    <lineage>
        <taxon>Archaea</taxon>
        <taxon>Methanobacteriati</taxon>
        <taxon>Methanobacteriota</taxon>
        <taxon>Methanomada group</taxon>
        <taxon>Methanococci</taxon>
        <taxon>Methanococcales</taxon>
        <taxon>Methanococcaceae</taxon>
        <taxon>Methanococcus</taxon>
    </lineage>
</organism>
<evidence type="ECO:0000256" key="4">
    <source>
        <dbReference type="ARBA" id="ARBA00017710"/>
    </source>
</evidence>
<dbReference type="Pfam" id="PF01855">
    <property type="entry name" value="POR_N"/>
    <property type="match status" value="1"/>
</dbReference>
<comment type="catalytic activity">
    <reaction evidence="21">
        <text>3-sulfopyruvate + H(+) = sulfoacetaldehyde + CO2</text>
        <dbReference type="Rhea" id="RHEA:20948"/>
        <dbReference type="ChEBI" id="CHEBI:15378"/>
        <dbReference type="ChEBI" id="CHEBI:16526"/>
        <dbReference type="ChEBI" id="CHEBI:57940"/>
        <dbReference type="ChEBI" id="CHEBI:58246"/>
        <dbReference type="EC" id="4.1.1.79"/>
    </reaction>
</comment>
<evidence type="ECO:0000256" key="2">
    <source>
        <dbReference type="ARBA" id="ARBA00011238"/>
    </source>
</evidence>
<dbReference type="GO" id="GO:0051539">
    <property type="term" value="F:4 iron, 4 sulfur cluster binding"/>
    <property type="evidence" value="ECO:0007669"/>
    <property type="project" value="UniProtKB-KW"/>
</dbReference>
<feature type="binding site" evidence="24">
    <location>
        <position position="683"/>
    </location>
    <ligand>
        <name>[4Fe-4S] cluster</name>
        <dbReference type="ChEBI" id="CHEBI:49883"/>
        <label>2</label>
    </ligand>
</feature>
<feature type="binding site" evidence="24">
    <location>
        <position position="653"/>
    </location>
    <ligand>
        <name>[4Fe-4S] cluster</name>
        <dbReference type="ChEBI" id="CHEBI:49883"/>
        <label>1</label>
    </ligand>
</feature>
<comment type="subunit">
    <text evidence="2">Heterodimer of the IorA and IorB subunits.</text>
</comment>
<evidence type="ECO:0000256" key="21">
    <source>
        <dbReference type="ARBA" id="ARBA00048551"/>
    </source>
</evidence>
<comment type="cofactor">
    <cofactor evidence="24">
        <name>[4Fe-4S] cluster</name>
        <dbReference type="ChEBI" id="CHEBI:49883"/>
    </cofactor>
    <text evidence="24">Binds 2 [4Fe-4S] clusters. In this family the first cluster has a non-standard and varying [4Fe-4S] binding motif CX(2)CX(2)CX(4-5)CP.</text>
</comment>
<dbReference type="SUPFAM" id="SSF52518">
    <property type="entry name" value="Thiamin diphosphate-binding fold (THDP-binding)"/>
    <property type="match status" value="2"/>
</dbReference>
<keyword evidence="5" id="KW-0813">Transport</keyword>
<dbReference type="InterPro" id="IPR017721">
    <property type="entry name" value="IorA"/>
</dbReference>
<dbReference type="PROSITE" id="PS00198">
    <property type="entry name" value="4FE4S_FER_1"/>
    <property type="match status" value="1"/>
</dbReference>
<comment type="function">
    <text evidence="1">Catalyzes the ferredoxin-dependent oxidative decarboxylation of arylpyruvates.</text>
</comment>
<keyword evidence="13 24" id="KW-0411">Iron-sulfur</keyword>
<dbReference type="PANTHER" id="PTHR43710:SF6">
    <property type="entry name" value="INDOLEPYRUVATE OXIDOREDUCTASE SUBUNIT IORA"/>
    <property type="match status" value="1"/>
</dbReference>
<dbReference type="GO" id="GO:0046872">
    <property type="term" value="F:metal ion binding"/>
    <property type="evidence" value="ECO:0007669"/>
    <property type="project" value="UniProtKB-KW"/>
</dbReference>
<evidence type="ECO:0000313" key="28">
    <source>
        <dbReference type="Proteomes" id="UP000740329"/>
    </source>
</evidence>
<reference evidence="27" key="1">
    <citation type="submission" date="2021-03" db="EMBL/GenBank/DDBJ databases">
        <title>Genomic Encyclopedia of Type Strains, Phase IV (KMG-V): Genome sequencing to study the core and pangenomes of soil and plant-associated prokaryotes.</title>
        <authorList>
            <person name="Whitman W."/>
        </authorList>
    </citation>
    <scope>NUCLEOTIDE SEQUENCE</scope>
    <source>
        <strain evidence="27">C4</strain>
    </source>
</reference>
<dbReference type="EC" id="4.1.1.79" evidence="19"/>
<evidence type="ECO:0000256" key="20">
    <source>
        <dbReference type="ARBA" id="ARBA00048332"/>
    </source>
</evidence>
<evidence type="ECO:0000256" key="12">
    <source>
        <dbReference type="ARBA" id="ARBA00023004"/>
    </source>
</evidence>
<evidence type="ECO:0000256" key="23">
    <source>
        <dbReference type="ARBA" id="ARBA00068303"/>
    </source>
</evidence>
<feature type="binding site" evidence="24">
    <location>
        <position position="693"/>
    </location>
    <ligand>
        <name>[4Fe-4S] cluster</name>
        <dbReference type="ChEBI" id="CHEBI:49883"/>
        <label>1</label>
    </ligand>
</feature>
<evidence type="ECO:0000256" key="9">
    <source>
        <dbReference type="ARBA" id="ARBA00022793"/>
    </source>
</evidence>
<comment type="similarity">
    <text evidence="22">Belongs to the ComD family.</text>
</comment>
<evidence type="ECO:0000256" key="10">
    <source>
        <dbReference type="ARBA" id="ARBA00022982"/>
    </source>
</evidence>
<dbReference type="Pfam" id="PF02775">
    <property type="entry name" value="TPP_enzyme_C"/>
    <property type="match status" value="1"/>
</dbReference>
<evidence type="ECO:0000256" key="18">
    <source>
        <dbReference type="ARBA" id="ARBA00038733"/>
    </source>
</evidence>
<dbReference type="GO" id="GO:0050545">
    <property type="term" value="F:sulfopyruvate decarboxylase activity"/>
    <property type="evidence" value="ECO:0007669"/>
    <property type="project" value="UniProtKB-EC"/>
</dbReference>
<comment type="catalytic activity">
    <reaction evidence="20">
        <text>indole-3-pyruvate + 2 oxidized [2Fe-2S]-[ferredoxin] + CoA = (indol-3-yl)acetyl-CoA + 2 reduced [2Fe-2S]-[ferredoxin] + CO2 + H(+)</text>
        <dbReference type="Rhea" id="RHEA:12645"/>
        <dbReference type="Rhea" id="RHEA-COMP:10000"/>
        <dbReference type="Rhea" id="RHEA-COMP:10001"/>
        <dbReference type="ChEBI" id="CHEBI:15378"/>
        <dbReference type="ChEBI" id="CHEBI:16526"/>
        <dbReference type="ChEBI" id="CHEBI:17640"/>
        <dbReference type="ChEBI" id="CHEBI:33737"/>
        <dbReference type="ChEBI" id="CHEBI:33738"/>
        <dbReference type="ChEBI" id="CHEBI:57271"/>
        <dbReference type="ChEBI" id="CHEBI:57287"/>
        <dbReference type="EC" id="1.2.7.8"/>
    </reaction>
</comment>
<dbReference type="PIRSF" id="PIRSF006439">
    <property type="entry name" value="Indolepyruvate_ferr_oxidored"/>
    <property type="match status" value="1"/>
</dbReference>
<dbReference type="EMBL" id="JAGGMV010000002">
    <property type="protein sequence ID" value="MBP2201615.1"/>
    <property type="molecule type" value="Genomic_DNA"/>
</dbReference>
<evidence type="ECO:0000256" key="22">
    <source>
        <dbReference type="ARBA" id="ARBA00060971"/>
    </source>
</evidence>
<evidence type="ECO:0000259" key="26">
    <source>
        <dbReference type="PROSITE" id="PS51379"/>
    </source>
</evidence>
<accession>A0A8J7S4Z4</accession>
<dbReference type="EC" id="1.2.7.8" evidence="3"/>
<dbReference type="CDD" id="cd07034">
    <property type="entry name" value="TPP_PYR_PFOR_IOR-alpha_like"/>
    <property type="match status" value="1"/>
</dbReference>
<feature type="domain" description="4Fe-4S ferredoxin-type" evidence="26">
    <location>
        <begin position="673"/>
        <end position="702"/>
    </location>
</feature>
<feature type="binding site" evidence="24">
    <location>
        <position position="656"/>
    </location>
    <ligand>
        <name>[4Fe-4S] cluster</name>
        <dbReference type="ChEBI" id="CHEBI:49883"/>
        <label>1</label>
    </ligand>
</feature>
<dbReference type="Gene3D" id="3.40.50.920">
    <property type="match status" value="1"/>
</dbReference>
<proteinExistence type="inferred from homology"/>
<evidence type="ECO:0000256" key="25">
    <source>
        <dbReference type="SAM" id="MobiDB-lite"/>
    </source>
</evidence>
<evidence type="ECO:0000256" key="5">
    <source>
        <dbReference type="ARBA" id="ARBA00022448"/>
    </source>
</evidence>
<dbReference type="GO" id="GO:0030976">
    <property type="term" value="F:thiamine pyrophosphate binding"/>
    <property type="evidence" value="ECO:0007669"/>
    <property type="project" value="InterPro"/>
</dbReference>
<dbReference type="InterPro" id="IPR017900">
    <property type="entry name" value="4Fe4S_Fe_S_CS"/>
</dbReference>
<keyword evidence="11 27" id="KW-0560">Oxidoreductase</keyword>
<dbReference type="SUPFAM" id="SSF52922">
    <property type="entry name" value="TK C-terminal domain-like"/>
    <property type="match status" value="1"/>
</dbReference>
<keyword evidence="8 24" id="KW-0479">Metal-binding</keyword>
<dbReference type="GO" id="GO:0043805">
    <property type="term" value="F:indolepyruvate ferredoxin oxidoreductase activity"/>
    <property type="evidence" value="ECO:0007669"/>
    <property type="project" value="UniProtKB-EC"/>
</dbReference>
<evidence type="ECO:0000256" key="6">
    <source>
        <dbReference type="ARBA" id="ARBA00022485"/>
    </source>
</evidence>
<dbReference type="PANTHER" id="PTHR43710">
    <property type="entry name" value="2-HYDROXYACYL-COA LYASE"/>
    <property type="match status" value="1"/>
</dbReference>
<dbReference type="InterPro" id="IPR045025">
    <property type="entry name" value="HACL1-like"/>
</dbReference>
<keyword evidence="12 24" id="KW-0408">Iron</keyword>
<evidence type="ECO:0000256" key="16">
    <source>
        <dbReference type="ARBA" id="ARBA00037396"/>
    </source>
</evidence>
<keyword evidence="7" id="KW-0174">Coenzyme M biosynthesis</keyword>
<dbReference type="SUPFAM" id="SSF54862">
    <property type="entry name" value="4Fe-4S ferredoxins"/>
    <property type="match status" value="1"/>
</dbReference>
<feature type="binding site" evidence="24">
    <location>
        <position position="665"/>
    </location>
    <ligand>
        <name>[4Fe-4S] cluster</name>
        <dbReference type="ChEBI" id="CHEBI:49883"/>
        <label>2</label>
    </ligand>
</feature>
<keyword evidence="6 24" id="KW-0004">4Fe-4S</keyword>
<dbReference type="Proteomes" id="UP000740329">
    <property type="component" value="Unassembled WGS sequence"/>
</dbReference>
<dbReference type="CDD" id="cd02008">
    <property type="entry name" value="TPP_IOR_alpha"/>
    <property type="match status" value="1"/>
</dbReference>
<dbReference type="PROSITE" id="PS51379">
    <property type="entry name" value="4FE4S_FER_2"/>
    <property type="match status" value="2"/>
</dbReference>
<evidence type="ECO:0000256" key="15">
    <source>
        <dbReference type="ARBA" id="ARBA00030514"/>
    </source>
</evidence>
<dbReference type="FunFam" id="3.40.50.970:FF:000039">
    <property type="entry name" value="Indolepyruvate oxidoreductase subunit IorA"/>
    <property type="match status" value="1"/>
</dbReference>
<sequence>MKKTLKEQKFLMGNEAIALGAIHSNLSVATGYAGTPSTEVMETIIKEVNRMDKISDDTTIYVEWSTNEKVALENAIGASYSGANTIVTMKQVGLNVASDPLMSLTYLGTNGALVIVVTDDPTPHSSQTEQDTRYYGSFANVPVFDPCDAQEAYDLTKYAYEISRKYKTPVILRSTTRLSHGYNDVLIDKVTDNELIERLKTEKSNIGFIKDPKWAIMPKLVSKNHPILEEKQLKIAEDFSNSNFNSITVFNNDNKKNKKNKKNLGIITSGVSYYYTLEALNILKEDKKDKEFQNFLDNYNVEILKISMPYPFPESKVLDFIKNNKKDILVTIEELDPVLEDNTLKLIGKYNTNNNNNNNNNLNNIKFYGKYNLFPKCGEYNVDVVKTLLYKIIKEDNRLECNNKDDMDNKHNNNTSSKIKDEENTKKEITLPVRLPTLCAGCMHRIAFYAFKKVAREFKKQNIETIFSGDIGCYTLGATPPLSATDTCLCMGAGISLATGLSRVNSNTKNIAFIGDSTFFHSGIPAVVNAVYNEADVTIVVLDNETTAMTGHQPHPGTGQKARGNAKIIDIEKVLKSCNVENVQTIDISKFANIEQEDIFKGILKKCKNAMDYEGVSAIIFKGDCVTKKKIKTTKSQKTDAQNLKVVVDENLCNSCKLCINEIGCPALRYDSLNNRIELLDSCTNCGLCINICPKGALSKKL</sequence>
<feature type="binding site" evidence="24">
    <location>
        <position position="686"/>
    </location>
    <ligand>
        <name>[4Fe-4S] cluster</name>
        <dbReference type="ChEBI" id="CHEBI:49883"/>
        <label>2</label>
    </ligand>
</feature>
<evidence type="ECO:0000256" key="17">
    <source>
        <dbReference type="ARBA" id="ARBA00037914"/>
    </source>
</evidence>
<dbReference type="Gene3D" id="3.40.50.970">
    <property type="match status" value="2"/>
</dbReference>
<feature type="binding site" evidence="24">
    <location>
        <position position="659"/>
    </location>
    <ligand>
        <name>[4Fe-4S] cluster</name>
        <dbReference type="ChEBI" id="CHEBI:49883"/>
        <label>1</label>
    </ligand>
</feature>
<dbReference type="InterPro" id="IPR011766">
    <property type="entry name" value="TPP_enzyme_TPP-bd"/>
</dbReference>
<feature type="domain" description="4Fe-4S ferredoxin-type" evidence="26">
    <location>
        <begin position="644"/>
        <end position="666"/>
    </location>
</feature>
<dbReference type="Pfam" id="PF13237">
    <property type="entry name" value="Fer4_10"/>
    <property type="match status" value="1"/>
</dbReference>
<evidence type="ECO:0000256" key="8">
    <source>
        <dbReference type="ARBA" id="ARBA00022723"/>
    </source>
</evidence>
<keyword evidence="9" id="KW-0210">Decarboxylase</keyword>
<dbReference type="InterPro" id="IPR002880">
    <property type="entry name" value="Pyrv_Fd/Flavodoxin_OxRdtase_N"/>
</dbReference>
<comment type="subunit">
    <text evidence="18">Heterododecamer composed of 6 subunits alpha and 6 subunits beta.</text>
</comment>
<evidence type="ECO:0000256" key="11">
    <source>
        <dbReference type="ARBA" id="ARBA00023002"/>
    </source>
</evidence>
<keyword evidence="14" id="KW-0456">Lyase</keyword>
<keyword evidence="10" id="KW-0249">Electron transport</keyword>
<evidence type="ECO:0000256" key="24">
    <source>
        <dbReference type="PIRSR" id="PIRSR006439-50"/>
    </source>
</evidence>
<dbReference type="InterPro" id="IPR009014">
    <property type="entry name" value="Transketo_C/PFOR_II"/>
</dbReference>
<evidence type="ECO:0000256" key="7">
    <source>
        <dbReference type="ARBA" id="ARBA00022545"/>
    </source>
</evidence>
<comment type="caution">
    <text evidence="27">The sequence shown here is derived from an EMBL/GenBank/DDBJ whole genome shotgun (WGS) entry which is preliminary data.</text>
</comment>
<evidence type="ECO:0000256" key="3">
    <source>
        <dbReference type="ARBA" id="ARBA00012812"/>
    </source>
</evidence>
<dbReference type="AlphaFoldDB" id="A0A8J7S4Z4"/>
<evidence type="ECO:0000313" key="27">
    <source>
        <dbReference type="EMBL" id="MBP2201615.1"/>
    </source>
</evidence>
<evidence type="ECO:0000256" key="13">
    <source>
        <dbReference type="ARBA" id="ARBA00023014"/>
    </source>
</evidence>